<feature type="binding site" evidence="5">
    <location>
        <position position="79"/>
    </location>
    <ligand>
        <name>Zn(2+)</name>
        <dbReference type="ChEBI" id="CHEBI:29105"/>
    </ligand>
</feature>
<dbReference type="CDD" id="cd04604">
    <property type="entry name" value="CBS_pair_SIS_assoc"/>
    <property type="match status" value="1"/>
</dbReference>
<comment type="catalytic activity">
    <reaction evidence="4">
        <text>D-arabinose 5-phosphate = D-ribulose 5-phosphate</text>
        <dbReference type="Rhea" id="RHEA:23104"/>
        <dbReference type="ChEBI" id="CHEBI:57693"/>
        <dbReference type="ChEBI" id="CHEBI:58121"/>
        <dbReference type="EC" id="5.3.1.13"/>
    </reaction>
</comment>
<dbReference type="SUPFAM" id="SSF54631">
    <property type="entry name" value="CBS-domain pair"/>
    <property type="match status" value="1"/>
</dbReference>
<dbReference type="EMBL" id="QRAN01000009">
    <property type="protein sequence ID" value="RLQ21910.1"/>
    <property type="molecule type" value="Genomic_DNA"/>
</dbReference>
<keyword evidence="5" id="KW-0479">Metal-binding</keyword>
<feature type="site" description="Catalytically relevant" evidence="6">
    <location>
        <position position="108"/>
    </location>
</feature>
<keyword evidence="4 10" id="KW-0413">Isomerase</keyword>
<dbReference type="InterPro" id="IPR004800">
    <property type="entry name" value="KdsD/KpsF-type"/>
</dbReference>
<evidence type="ECO:0000256" key="3">
    <source>
        <dbReference type="ARBA" id="ARBA00023122"/>
    </source>
</evidence>
<dbReference type="NCBIfam" id="TIGR00393">
    <property type="entry name" value="kpsF"/>
    <property type="match status" value="1"/>
</dbReference>
<feature type="site" description="Catalytically relevant" evidence="6">
    <location>
        <position position="190"/>
    </location>
</feature>
<evidence type="ECO:0000256" key="7">
    <source>
        <dbReference type="PROSITE-ProRule" id="PRU00703"/>
    </source>
</evidence>
<reference evidence="10 11" key="1">
    <citation type="submission" date="2018-07" db="EMBL/GenBank/DDBJ databases">
        <title>Halioglobus sp. genome submission.</title>
        <authorList>
            <person name="Ye M.-Q."/>
            <person name="Du Z.-J."/>
        </authorList>
    </citation>
    <scope>NUCLEOTIDE SEQUENCE [LARGE SCALE GENOMIC DNA]</scope>
    <source>
        <strain evidence="10 11">U0301</strain>
    </source>
</reference>
<organism evidence="10 11">
    <name type="scientific">Seongchinamella sediminis</name>
    <dbReference type="NCBI Taxonomy" id="2283635"/>
    <lineage>
        <taxon>Bacteria</taxon>
        <taxon>Pseudomonadati</taxon>
        <taxon>Pseudomonadota</taxon>
        <taxon>Gammaproteobacteria</taxon>
        <taxon>Cellvibrionales</taxon>
        <taxon>Halieaceae</taxon>
        <taxon>Seongchinamella</taxon>
    </lineage>
</organism>
<dbReference type="InterPro" id="IPR050986">
    <property type="entry name" value="GutQ/KpsF_isomerases"/>
</dbReference>
<feature type="site" description="Catalytically relevant" evidence="6">
    <location>
        <position position="149"/>
    </location>
</feature>
<dbReference type="Gene3D" id="3.40.50.10490">
    <property type="entry name" value="Glucose-6-phosphate isomerase like protein, domain 1"/>
    <property type="match status" value="1"/>
</dbReference>
<evidence type="ECO:0000313" key="11">
    <source>
        <dbReference type="Proteomes" id="UP000265509"/>
    </source>
</evidence>
<dbReference type="PIRSF" id="PIRSF004692">
    <property type="entry name" value="KdsD_KpsF"/>
    <property type="match status" value="1"/>
</dbReference>
<keyword evidence="11" id="KW-1185">Reference proteome</keyword>
<dbReference type="InterPro" id="IPR035474">
    <property type="entry name" value="SIS_Kpsf"/>
</dbReference>
<evidence type="ECO:0000313" key="10">
    <source>
        <dbReference type="EMBL" id="RLQ21910.1"/>
    </source>
</evidence>
<dbReference type="InterPro" id="IPR001347">
    <property type="entry name" value="SIS_dom"/>
</dbReference>
<dbReference type="FunFam" id="3.40.50.10490:FF:000011">
    <property type="entry name" value="Arabinose 5-phosphate isomerase"/>
    <property type="match status" value="1"/>
</dbReference>
<evidence type="ECO:0000259" key="9">
    <source>
        <dbReference type="PROSITE" id="PS51464"/>
    </source>
</evidence>
<evidence type="ECO:0000256" key="4">
    <source>
        <dbReference type="PIRNR" id="PIRNR004692"/>
    </source>
</evidence>
<evidence type="ECO:0000256" key="6">
    <source>
        <dbReference type="PIRSR" id="PIRSR004692-3"/>
    </source>
</evidence>
<dbReference type="Pfam" id="PF01380">
    <property type="entry name" value="SIS"/>
    <property type="match status" value="1"/>
</dbReference>
<keyword evidence="2" id="KW-0677">Repeat</keyword>
<comment type="caution">
    <text evidence="10">The sequence shown here is derived from an EMBL/GenBank/DDBJ whole genome shotgun (WGS) entry which is preliminary data.</text>
</comment>
<dbReference type="PROSITE" id="PS51464">
    <property type="entry name" value="SIS"/>
    <property type="match status" value="1"/>
</dbReference>
<dbReference type="Gene3D" id="3.10.580.10">
    <property type="entry name" value="CBS-domain"/>
    <property type="match status" value="1"/>
</dbReference>
<dbReference type="PANTHER" id="PTHR42745:SF1">
    <property type="entry name" value="ARABINOSE 5-PHOSPHATE ISOMERASE KDSD"/>
    <property type="match status" value="1"/>
</dbReference>
<evidence type="ECO:0000256" key="2">
    <source>
        <dbReference type="ARBA" id="ARBA00022737"/>
    </source>
</evidence>
<dbReference type="GO" id="GO:1901135">
    <property type="term" value="P:carbohydrate derivative metabolic process"/>
    <property type="evidence" value="ECO:0007669"/>
    <property type="project" value="InterPro"/>
</dbReference>
<dbReference type="EC" id="5.3.1.13" evidence="4"/>
<dbReference type="PROSITE" id="PS51371">
    <property type="entry name" value="CBS"/>
    <property type="match status" value="2"/>
</dbReference>
<dbReference type="SUPFAM" id="SSF53697">
    <property type="entry name" value="SIS domain"/>
    <property type="match status" value="1"/>
</dbReference>
<protein>
    <recommendedName>
        <fullName evidence="4">Arabinose 5-phosphate isomerase</fullName>
        <shortName evidence="4">API</shortName>
        <ecNumber evidence="4">5.3.1.13</ecNumber>
    </recommendedName>
</protein>
<dbReference type="RefSeq" id="WP_117954095.1">
    <property type="nucleotide sequence ID" value="NZ_QRAN01000009.1"/>
</dbReference>
<dbReference type="GO" id="GO:0046872">
    <property type="term" value="F:metal ion binding"/>
    <property type="evidence" value="ECO:0007669"/>
    <property type="project" value="UniProtKB-KW"/>
</dbReference>
<dbReference type="PANTHER" id="PTHR42745">
    <property type="match status" value="1"/>
</dbReference>
<proteinExistence type="inferred from homology"/>
<evidence type="ECO:0000259" key="8">
    <source>
        <dbReference type="PROSITE" id="PS51371"/>
    </source>
</evidence>
<keyword evidence="3 7" id="KW-0129">CBS domain</keyword>
<keyword evidence="5" id="KW-0862">Zinc</keyword>
<dbReference type="GO" id="GO:0019146">
    <property type="term" value="F:arabinose-5-phosphate isomerase activity"/>
    <property type="evidence" value="ECO:0007669"/>
    <property type="project" value="UniProtKB-EC"/>
</dbReference>
<feature type="domain" description="SIS" evidence="9">
    <location>
        <begin position="38"/>
        <end position="181"/>
    </location>
</feature>
<sequence length="326" mass="33587">MTEAPSTTFSSSALRTISMEAAAVAALAGRIGADFEQACRLLLACRGRVIVTGMGKSGHIARKIAATLASTGTPAHFVHPGEASHGDMGMITGEDAVIALSNSGEVTEVVTLLPLLKRLGASIIAMTGNPQSTLARAADAHLDTGVETEACPLDLAPTSSTTTALVMGDALAIALLEERGFTAEDFAFSHPGGTLGKKLLLKVGDVMQSGDAIPRVAASTTLSRALLEISSKGLGMTTVTDDTGRLAGIFTDGDLRRTLDRQVDINTTPMAELMTTSAKTATPGMLAAEALHIMEENEITSLVVVDDSGDTCGVIHLMHLLHAGIA</sequence>
<dbReference type="InterPro" id="IPR000644">
    <property type="entry name" value="CBS_dom"/>
</dbReference>
<accession>A0A3L7DZD1</accession>
<feature type="domain" description="CBS" evidence="8">
    <location>
        <begin position="207"/>
        <end position="265"/>
    </location>
</feature>
<dbReference type="GO" id="GO:0005975">
    <property type="term" value="P:carbohydrate metabolic process"/>
    <property type="evidence" value="ECO:0007669"/>
    <property type="project" value="InterPro"/>
</dbReference>
<feature type="site" description="Catalytically relevant" evidence="6">
    <location>
        <position position="56"/>
    </location>
</feature>
<dbReference type="Pfam" id="PF00571">
    <property type="entry name" value="CBS"/>
    <property type="match status" value="2"/>
</dbReference>
<gene>
    <name evidence="10" type="ORF">DWB85_09995</name>
</gene>
<evidence type="ECO:0000256" key="1">
    <source>
        <dbReference type="ARBA" id="ARBA00008165"/>
    </source>
</evidence>
<feature type="domain" description="CBS" evidence="8">
    <location>
        <begin position="274"/>
        <end position="326"/>
    </location>
</feature>
<dbReference type="CDD" id="cd05014">
    <property type="entry name" value="SIS_Kpsf"/>
    <property type="match status" value="1"/>
</dbReference>
<dbReference type="AlphaFoldDB" id="A0A3L7DZD1"/>
<dbReference type="Proteomes" id="UP000265509">
    <property type="component" value="Unassembled WGS sequence"/>
</dbReference>
<dbReference type="GO" id="GO:0097367">
    <property type="term" value="F:carbohydrate derivative binding"/>
    <property type="evidence" value="ECO:0007669"/>
    <property type="project" value="InterPro"/>
</dbReference>
<comment type="similarity">
    <text evidence="1 4">Belongs to the SIS family. GutQ/KpsF subfamily.</text>
</comment>
<dbReference type="OrthoDB" id="9762536at2"/>
<dbReference type="SMART" id="SM00116">
    <property type="entry name" value="CBS"/>
    <property type="match status" value="2"/>
</dbReference>
<name>A0A3L7DZD1_9GAMM</name>
<evidence type="ECO:0000256" key="5">
    <source>
        <dbReference type="PIRSR" id="PIRSR004692-2"/>
    </source>
</evidence>
<dbReference type="InterPro" id="IPR046342">
    <property type="entry name" value="CBS_dom_sf"/>
</dbReference>
<dbReference type="InterPro" id="IPR046348">
    <property type="entry name" value="SIS_dom_sf"/>
</dbReference>